<comment type="caution">
    <text evidence="3">The sequence shown here is derived from an EMBL/GenBank/DDBJ whole genome shotgun (WGS) entry which is preliminary data.</text>
</comment>
<gene>
    <name evidence="3" type="ORF">LSAT_V11C700362410</name>
</gene>
<keyword evidence="1" id="KW-1133">Transmembrane helix</keyword>
<proteinExistence type="predicted"/>
<name>A0A9R1V257_LACSA</name>
<organism evidence="3 4">
    <name type="scientific">Lactuca sativa</name>
    <name type="common">Garden lettuce</name>
    <dbReference type="NCBI Taxonomy" id="4236"/>
    <lineage>
        <taxon>Eukaryota</taxon>
        <taxon>Viridiplantae</taxon>
        <taxon>Streptophyta</taxon>
        <taxon>Embryophyta</taxon>
        <taxon>Tracheophyta</taxon>
        <taxon>Spermatophyta</taxon>
        <taxon>Magnoliopsida</taxon>
        <taxon>eudicotyledons</taxon>
        <taxon>Gunneridae</taxon>
        <taxon>Pentapetalae</taxon>
        <taxon>asterids</taxon>
        <taxon>campanulids</taxon>
        <taxon>Asterales</taxon>
        <taxon>Asteraceae</taxon>
        <taxon>Cichorioideae</taxon>
        <taxon>Cichorieae</taxon>
        <taxon>Lactucinae</taxon>
        <taxon>Lactuca</taxon>
    </lineage>
</organism>
<evidence type="ECO:0000259" key="2">
    <source>
        <dbReference type="Pfam" id="PF00078"/>
    </source>
</evidence>
<dbReference type="Proteomes" id="UP000235145">
    <property type="component" value="Unassembled WGS sequence"/>
</dbReference>
<dbReference type="PANTHER" id="PTHR33116">
    <property type="entry name" value="REVERSE TRANSCRIPTASE ZINC-BINDING DOMAIN-CONTAINING PROTEIN-RELATED-RELATED"/>
    <property type="match status" value="1"/>
</dbReference>
<feature type="domain" description="Reverse transcriptase" evidence="2">
    <location>
        <begin position="123"/>
        <end position="349"/>
    </location>
</feature>
<accession>A0A9R1V257</accession>
<dbReference type="InterPro" id="IPR000477">
    <property type="entry name" value="RT_dom"/>
</dbReference>
<reference evidence="3 4" key="1">
    <citation type="journal article" date="2017" name="Nat. Commun.">
        <title>Genome assembly with in vitro proximity ligation data and whole-genome triplication in lettuce.</title>
        <authorList>
            <person name="Reyes-Chin-Wo S."/>
            <person name="Wang Z."/>
            <person name="Yang X."/>
            <person name="Kozik A."/>
            <person name="Arikit S."/>
            <person name="Song C."/>
            <person name="Xia L."/>
            <person name="Froenicke L."/>
            <person name="Lavelle D.O."/>
            <person name="Truco M.J."/>
            <person name="Xia R."/>
            <person name="Zhu S."/>
            <person name="Xu C."/>
            <person name="Xu H."/>
            <person name="Xu X."/>
            <person name="Cox K."/>
            <person name="Korf I."/>
            <person name="Meyers B.C."/>
            <person name="Michelmore R.W."/>
        </authorList>
    </citation>
    <scope>NUCLEOTIDE SEQUENCE [LARGE SCALE GENOMIC DNA]</scope>
    <source>
        <strain evidence="4">cv. Salinas</strain>
        <tissue evidence="3">Seedlings</tissue>
    </source>
</reference>
<evidence type="ECO:0000313" key="4">
    <source>
        <dbReference type="Proteomes" id="UP000235145"/>
    </source>
</evidence>
<keyword evidence="1" id="KW-0472">Membrane</keyword>
<dbReference type="EMBL" id="NBSK02000007">
    <property type="protein sequence ID" value="KAJ0196886.1"/>
    <property type="molecule type" value="Genomic_DNA"/>
</dbReference>
<evidence type="ECO:0000313" key="3">
    <source>
        <dbReference type="EMBL" id="KAJ0196886.1"/>
    </source>
</evidence>
<keyword evidence="4" id="KW-1185">Reference proteome</keyword>
<sequence length="605" mass="68273">MEGVGHLASKSQSEVVHSQLLRLKEIDKGIDDDISNDDVIAEWLGILSDITKLEKIKSLDVTQKAKVTWSVEGGVRTLGHFWGLLGNDVIAFIQEFFARPYFPTGCSSSFINLISKVTNPMLISDYRPISLIGIRFKVSAKLLANRLAPVIQDVIGLEQSAFLKGRQILDGPLIVNELTRWFTKRKKKLMILKRMISFLGIIWIESYYTWVLEKGGDLGFSPTKEFHLFRGLRQGDPLSHFLLIIAMEGLHIAMEDMVAHGVFRSVPLNSNDIHISHLFYADDALILGEWDEENVCNLVRILRCFYLISVVRINLHKSNLYGVGVSGDEVTNLASFTGCHPLLPFSYLGIPAIVDHFKKRLSSWKMKLLFIGGQLTPTKSILGSLGTYFLSLFRIPTIVCHFLETFRSCFFLGVSKTSNIVFTGLVGILSSIFVLMVVLMSVVWTRFIWVFYTSRSGASRPLNGGRVWQKIVRSINHLNDSSIITENCMHRVISNGTQTKFWTDVWCSGLPFKVQFNRLFALPTFQNASVGDLCSSYGWRFSWRRMVRGGVETQQLNDLLVVLLDVHLHSSPGKWDGIWMPQATGDPARSSQVKIFNSCRGHEDV</sequence>
<dbReference type="Pfam" id="PF00078">
    <property type="entry name" value="RVT_1"/>
    <property type="match status" value="1"/>
</dbReference>
<protein>
    <recommendedName>
        <fullName evidence="2">Reverse transcriptase domain-containing protein</fullName>
    </recommendedName>
</protein>
<keyword evidence="1" id="KW-0812">Transmembrane</keyword>
<evidence type="ECO:0000256" key="1">
    <source>
        <dbReference type="SAM" id="Phobius"/>
    </source>
</evidence>
<dbReference type="AlphaFoldDB" id="A0A9R1V257"/>
<feature type="transmembrane region" description="Helical" evidence="1">
    <location>
        <begin position="420"/>
        <end position="452"/>
    </location>
</feature>
<dbReference type="PANTHER" id="PTHR33116:SF79">
    <property type="entry name" value="REVERSE TRANSCRIPTASE DOMAIN, ZINC FINGER, CCHC-TYPE-RELATED"/>
    <property type="match status" value="1"/>
</dbReference>